<comment type="similarity">
    <text evidence="1">Belongs to the plant acyltransferase family.</text>
</comment>
<dbReference type="Gene3D" id="3.30.559.10">
    <property type="entry name" value="Chloramphenicol acetyltransferase-like domain"/>
    <property type="match status" value="2"/>
</dbReference>
<accession>A0AAV0KIW2</accession>
<sequence>MELIKPSSPTPDHLRHHKLSSIDQLSSSLFMPLILFFTSPDPKTTNTQRCNLLKQSLAQTLTHFHTLAGRVRDNTFIDCNDEGVHFVEAHHVHTTTMAEFLQDPSPRDLNQLLAFEPQDANDLLAAFQSTYFDCGGMAVSFQMSHKVADGQSSFIFLKTWASIARDGDIFQHDNNNSTLLNLAAIFPPVNNIPLGHGSIARFAPSGAVVSKRFVFGSSNIAELKTWYTEESLKPTRIEALSAFIWTRYVESTGQTMNRRRRRRVSN</sequence>
<dbReference type="EMBL" id="CAMGYJ010000005">
    <property type="protein sequence ID" value="CAI0420749.1"/>
    <property type="molecule type" value="Genomic_DNA"/>
</dbReference>
<organism evidence="4 5">
    <name type="scientific">Linum tenue</name>
    <dbReference type="NCBI Taxonomy" id="586396"/>
    <lineage>
        <taxon>Eukaryota</taxon>
        <taxon>Viridiplantae</taxon>
        <taxon>Streptophyta</taxon>
        <taxon>Embryophyta</taxon>
        <taxon>Tracheophyta</taxon>
        <taxon>Spermatophyta</taxon>
        <taxon>Magnoliopsida</taxon>
        <taxon>eudicotyledons</taxon>
        <taxon>Gunneridae</taxon>
        <taxon>Pentapetalae</taxon>
        <taxon>rosids</taxon>
        <taxon>fabids</taxon>
        <taxon>Malpighiales</taxon>
        <taxon>Linaceae</taxon>
        <taxon>Linum</taxon>
    </lineage>
</organism>
<dbReference type="PANTHER" id="PTHR31623:SF17">
    <property type="entry name" value="F21J9.9"/>
    <property type="match status" value="1"/>
</dbReference>
<evidence type="ECO:0000256" key="2">
    <source>
        <dbReference type="ARBA" id="ARBA00022679"/>
    </source>
</evidence>
<evidence type="ECO:0000256" key="3">
    <source>
        <dbReference type="ARBA" id="ARBA00023315"/>
    </source>
</evidence>
<dbReference type="Pfam" id="PF02458">
    <property type="entry name" value="Transferase"/>
    <property type="match status" value="1"/>
</dbReference>
<dbReference type="AlphaFoldDB" id="A0AAV0KIW2"/>
<protein>
    <submittedName>
        <fullName evidence="4">Uncharacterized protein</fullName>
    </submittedName>
</protein>
<evidence type="ECO:0000313" key="5">
    <source>
        <dbReference type="Proteomes" id="UP001154282"/>
    </source>
</evidence>
<gene>
    <name evidence="4" type="ORF">LITE_LOCUS18471</name>
</gene>
<dbReference type="PANTHER" id="PTHR31623">
    <property type="entry name" value="F21J9.9"/>
    <property type="match status" value="1"/>
</dbReference>
<reference evidence="4" key="1">
    <citation type="submission" date="2022-08" db="EMBL/GenBank/DDBJ databases">
        <authorList>
            <person name="Gutierrez-Valencia J."/>
        </authorList>
    </citation>
    <scope>NUCLEOTIDE SEQUENCE</scope>
</reference>
<dbReference type="Proteomes" id="UP001154282">
    <property type="component" value="Unassembled WGS sequence"/>
</dbReference>
<evidence type="ECO:0000313" key="4">
    <source>
        <dbReference type="EMBL" id="CAI0420749.1"/>
    </source>
</evidence>
<evidence type="ECO:0000256" key="1">
    <source>
        <dbReference type="ARBA" id="ARBA00009861"/>
    </source>
</evidence>
<proteinExistence type="inferred from homology"/>
<keyword evidence="3" id="KW-0012">Acyltransferase</keyword>
<keyword evidence="2" id="KW-0808">Transferase</keyword>
<keyword evidence="5" id="KW-1185">Reference proteome</keyword>
<name>A0AAV0KIW2_9ROSI</name>
<comment type="caution">
    <text evidence="4">The sequence shown here is derived from an EMBL/GenBank/DDBJ whole genome shotgun (WGS) entry which is preliminary data.</text>
</comment>
<dbReference type="GO" id="GO:0016746">
    <property type="term" value="F:acyltransferase activity"/>
    <property type="evidence" value="ECO:0007669"/>
    <property type="project" value="UniProtKB-KW"/>
</dbReference>
<dbReference type="InterPro" id="IPR023213">
    <property type="entry name" value="CAT-like_dom_sf"/>
</dbReference>